<reference evidence="9" key="1">
    <citation type="journal article" date="2019" name="Int. J. Syst. Evol. Microbiol.">
        <title>The Global Catalogue of Microorganisms (GCM) 10K type strain sequencing project: providing services to taxonomists for standard genome sequencing and annotation.</title>
        <authorList>
            <consortium name="The Broad Institute Genomics Platform"/>
            <consortium name="The Broad Institute Genome Sequencing Center for Infectious Disease"/>
            <person name="Wu L."/>
            <person name="Ma J."/>
        </authorList>
    </citation>
    <scope>NUCLEOTIDE SEQUENCE [LARGE SCALE GENOMIC DNA]</scope>
    <source>
        <strain evidence="9">CGMCC 1.16026</strain>
    </source>
</reference>
<dbReference type="PANTHER" id="PTHR10491">
    <property type="entry name" value="DTDP-4-DEHYDRORHAMNOSE REDUCTASE"/>
    <property type="match status" value="1"/>
</dbReference>
<dbReference type="InterPro" id="IPR005913">
    <property type="entry name" value="dTDP_dehydrorham_reduct"/>
</dbReference>
<evidence type="ECO:0000256" key="4">
    <source>
        <dbReference type="ARBA" id="ARBA00017099"/>
    </source>
</evidence>
<evidence type="ECO:0000256" key="1">
    <source>
        <dbReference type="ARBA" id="ARBA00004781"/>
    </source>
</evidence>
<comment type="catalytic activity">
    <reaction evidence="5">
        <text>dTDP-beta-L-rhamnose + NADP(+) = dTDP-4-dehydro-beta-L-rhamnose + NADPH + H(+)</text>
        <dbReference type="Rhea" id="RHEA:21796"/>
        <dbReference type="ChEBI" id="CHEBI:15378"/>
        <dbReference type="ChEBI" id="CHEBI:57510"/>
        <dbReference type="ChEBI" id="CHEBI:57783"/>
        <dbReference type="ChEBI" id="CHEBI:58349"/>
        <dbReference type="ChEBI" id="CHEBI:62830"/>
        <dbReference type="EC" id="1.1.1.133"/>
    </reaction>
</comment>
<comment type="similarity">
    <text evidence="2 6">Belongs to the dTDP-4-dehydrorhamnose reductase family.</text>
</comment>
<dbReference type="Proteomes" id="UP001596391">
    <property type="component" value="Unassembled WGS sequence"/>
</dbReference>
<name>A0ABW1Z5X3_9BACT</name>
<dbReference type="Gene3D" id="3.40.50.720">
    <property type="entry name" value="NAD(P)-binding Rossmann-like Domain"/>
    <property type="match status" value="1"/>
</dbReference>
<dbReference type="EC" id="1.1.1.133" evidence="3 6"/>
<evidence type="ECO:0000256" key="3">
    <source>
        <dbReference type="ARBA" id="ARBA00012929"/>
    </source>
</evidence>
<evidence type="ECO:0000256" key="6">
    <source>
        <dbReference type="RuleBase" id="RU364082"/>
    </source>
</evidence>
<dbReference type="Pfam" id="PF04321">
    <property type="entry name" value="RmlD_sub_bind"/>
    <property type="match status" value="1"/>
</dbReference>
<dbReference type="InterPro" id="IPR029903">
    <property type="entry name" value="RmlD-like-bd"/>
</dbReference>
<accession>A0ABW1Z5X3</accession>
<evidence type="ECO:0000313" key="8">
    <source>
        <dbReference type="EMBL" id="MFC6644717.1"/>
    </source>
</evidence>
<feature type="domain" description="RmlD-like substrate binding" evidence="7">
    <location>
        <begin position="8"/>
        <end position="273"/>
    </location>
</feature>
<dbReference type="SUPFAM" id="SSF51735">
    <property type="entry name" value="NAD(P)-binding Rossmann-fold domains"/>
    <property type="match status" value="1"/>
</dbReference>
<evidence type="ECO:0000256" key="5">
    <source>
        <dbReference type="ARBA" id="ARBA00048200"/>
    </source>
</evidence>
<protein>
    <recommendedName>
        <fullName evidence="4 6">dTDP-4-dehydrorhamnose reductase</fullName>
        <ecNumber evidence="3 6">1.1.1.133</ecNumber>
    </recommendedName>
</protein>
<sequence length="293" mass="30828">MSSQNGFLVVGSTGQLGTALCAQLGARAIPAARRPPSEATVVLDLEQLAAEPSLAAEIVAATKPAAVICAAGATDVERCETDQAWAAAANHLGPLALARAAKDVPFVFLSTDYVFDGEAGPYAEDEAPHALSVYGQTKLDGELAILREHPNALVLRTTTVYGPDPQKKNFLYTLTRVLNAGNTMRCPTDQLATPTHVDDLATATLKLLEQGATGLVHVAGPQFLSRYEFAQIACEILGLPTDTLQSLTTPELAQKAARPLLGGLKIDKLNALIGPGVMRAPEQGIRDWKATLA</sequence>
<comment type="function">
    <text evidence="6">Catalyzes the reduction of dTDP-6-deoxy-L-lyxo-4-hexulose to yield dTDP-L-rhamnose.</text>
</comment>
<evidence type="ECO:0000259" key="7">
    <source>
        <dbReference type="Pfam" id="PF04321"/>
    </source>
</evidence>
<dbReference type="EMBL" id="JBHSWI010000001">
    <property type="protein sequence ID" value="MFC6644717.1"/>
    <property type="molecule type" value="Genomic_DNA"/>
</dbReference>
<keyword evidence="6" id="KW-0521">NADP</keyword>
<keyword evidence="6" id="KW-0560">Oxidoreductase</keyword>
<keyword evidence="9" id="KW-1185">Reference proteome</keyword>
<comment type="caution">
    <text evidence="8">The sequence shown here is derived from an EMBL/GenBank/DDBJ whole genome shotgun (WGS) entry which is preliminary data.</text>
</comment>
<dbReference type="InterPro" id="IPR036291">
    <property type="entry name" value="NAD(P)-bd_dom_sf"/>
</dbReference>
<gene>
    <name evidence="8" type="ORF">ACFQBQ_03740</name>
</gene>
<organism evidence="8 9">
    <name type="scientific">Granulicella cerasi</name>
    <dbReference type="NCBI Taxonomy" id="741063"/>
    <lineage>
        <taxon>Bacteria</taxon>
        <taxon>Pseudomonadati</taxon>
        <taxon>Acidobacteriota</taxon>
        <taxon>Terriglobia</taxon>
        <taxon>Terriglobales</taxon>
        <taxon>Acidobacteriaceae</taxon>
        <taxon>Granulicella</taxon>
    </lineage>
</organism>
<dbReference type="RefSeq" id="WP_263372728.1">
    <property type="nucleotide sequence ID" value="NZ_JAGSYD010000006.1"/>
</dbReference>
<comment type="pathway">
    <text evidence="1 6">Carbohydrate biosynthesis; dTDP-L-rhamnose biosynthesis.</text>
</comment>
<evidence type="ECO:0000313" key="9">
    <source>
        <dbReference type="Proteomes" id="UP001596391"/>
    </source>
</evidence>
<proteinExistence type="inferred from homology"/>
<evidence type="ECO:0000256" key="2">
    <source>
        <dbReference type="ARBA" id="ARBA00010944"/>
    </source>
</evidence>
<dbReference type="CDD" id="cd05254">
    <property type="entry name" value="dTDP_HR_like_SDR_e"/>
    <property type="match status" value="1"/>
</dbReference>
<dbReference type="PANTHER" id="PTHR10491:SF4">
    <property type="entry name" value="METHIONINE ADENOSYLTRANSFERASE 2 SUBUNIT BETA"/>
    <property type="match status" value="1"/>
</dbReference>